<feature type="region of interest" description="Disordered" evidence="1">
    <location>
        <begin position="66"/>
        <end position="92"/>
    </location>
</feature>
<feature type="compositionally biased region" description="Low complexity" evidence="1">
    <location>
        <begin position="206"/>
        <end position="216"/>
    </location>
</feature>
<feature type="compositionally biased region" description="Polar residues" evidence="1">
    <location>
        <begin position="224"/>
        <end position="242"/>
    </location>
</feature>
<feature type="transmembrane region" description="Helical" evidence="2">
    <location>
        <begin position="114"/>
        <end position="138"/>
    </location>
</feature>
<comment type="caution">
    <text evidence="3">The sequence shown here is derived from an EMBL/GenBank/DDBJ whole genome shotgun (WGS) entry which is preliminary data.</text>
</comment>
<keyword evidence="2" id="KW-0472">Membrane</keyword>
<organism evidence="3 4">
    <name type="scientific">Stereocaulon virgatum</name>
    <dbReference type="NCBI Taxonomy" id="373712"/>
    <lineage>
        <taxon>Eukaryota</taxon>
        <taxon>Fungi</taxon>
        <taxon>Dikarya</taxon>
        <taxon>Ascomycota</taxon>
        <taxon>Pezizomycotina</taxon>
        <taxon>Lecanoromycetes</taxon>
        <taxon>OSLEUM clade</taxon>
        <taxon>Lecanoromycetidae</taxon>
        <taxon>Lecanorales</taxon>
        <taxon>Lecanorineae</taxon>
        <taxon>Stereocaulaceae</taxon>
        <taxon>Stereocaulon</taxon>
    </lineage>
</organism>
<dbReference type="EMBL" id="JBEFKJ010000011">
    <property type="protein sequence ID" value="KAL2043610.1"/>
    <property type="molecule type" value="Genomic_DNA"/>
</dbReference>
<feature type="compositionally biased region" description="Polar residues" evidence="1">
    <location>
        <begin position="281"/>
        <end position="303"/>
    </location>
</feature>
<feature type="region of interest" description="Disordered" evidence="1">
    <location>
        <begin position="262"/>
        <end position="554"/>
    </location>
</feature>
<dbReference type="Proteomes" id="UP001590950">
    <property type="component" value="Unassembled WGS sequence"/>
</dbReference>
<accession>A0ABR4ACY0</accession>
<proteinExistence type="predicted"/>
<keyword evidence="2" id="KW-0812">Transmembrane</keyword>
<feature type="compositionally biased region" description="Polar residues" evidence="1">
    <location>
        <begin position="448"/>
        <end position="469"/>
    </location>
</feature>
<feature type="compositionally biased region" description="Polar residues" evidence="1">
    <location>
        <begin position="527"/>
        <end position="545"/>
    </location>
</feature>
<evidence type="ECO:0000256" key="1">
    <source>
        <dbReference type="SAM" id="MobiDB-lite"/>
    </source>
</evidence>
<protein>
    <submittedName>
        <fullName evidence="3">Uncharacterized protein</fullName>
    </submittedName>
</protein>
<evidence type="ECO:0000313" key="4">
    <source>
        <dbReference type="Proteomes" id="UP001590950"/>
    </source>
</evidence>
<reference evidence="3 4" key="1">
    <citation type="submission" date="2024-09" db="EMBL/GenBank/DDBJ databases">
        <title>Rethinking Asexuality: The Enigmatic Case of Functional Sexual Genes in Lepraria (Stereocaulaceae).</title>
        <authorList>
            <person name="Doellman M."/>
            <person name="Sun Y."/>
            <person name="Barcenas-Pena A."/>
            <person name="Lumbsch H.T."/>
            <person name="Grewe F."/>
        </authorList>
    </citation>
    <scope>NUCLEOTIDE SEQUENCE [LARGE SCALE GENOMIC DNA]</scope>
    <source>
        <strain evidence="3 4">Mercado 3170</strain>
    </source>
</reference>
<feature type="compositionally biased region" description="Low complexity" evidence="1">
    <location>
        <begin position="74"/>
        <end position="92"/>
    </location>
</feature>
<name>A0ABR4ACY0_9LECA</name>
<sequence>MIQKRRKREVTLANRPAYNNTLAPQTARVGFSLAQDPTTGLVVVVGGNDQAPLAIFNQTGNQWVDPNQFFGGEPSPSSTPSAPLPSHTSTAGSLAATSSAAATTSDKAVKNKSLTILGGVLGGVFGVAILLILILLLLRYCRKKRERQRERQNSSYALDNKGEMDFADVGADHMQETGGNLDGQSDHRRKASNKSDASIRAKPVDRSGAASSQSRRALLHTKGDSTGSGRSIWSRGTKSPEINRSAPFISAPILGASTPVGQHVGKAIGSPDARTEPRTETGWSTYFTNNATGNYDPLRQNSDQDARPATYISNSQSQSEYTTSSTHPHASAEVEPLTFRASQNPSLFPPNAQVVSPTRTPRPGLGLAPTYGVSPPHDNGPPTPSTLVSDMDDEEYAHHSHSDGQDSWTPVGAESERQSQATDPRVSSVYSAGYAHPGERVRIPNFPTVPSSQKPSAGNSQVALPQQTANDHDRGLRNIASKDFVRTPSGRIKGIPTSGTSRLPDYGASQVRTFPRRKEDLGARGRGSSQTEDMSWLNLGTSADQGNVFHPYGP</sequence>
<evidence type="ECO:0000256" key="2">
    <source>
        <dbReference type="SAM" id="Phobius"/>
    </source>
</evidence>
<keyword evidence="4" id="KW-1185">Reference proteome</keyword>
<feature type="compositionally biased region" description="Low complexity" evidence="1">
    <location>
        <begin position="313"/>
        <end position="326"/>
    </location>
</feature>
<feature type="region of interest" description="Disordered" evidence="1">
    <location>
        <begin position="173"/>
        <end position="243"/>
    </location>
</feature>
<keyword evidence="2" id="KW-1133">Transmembrane helix</keyword>
<evidence type="ECO:0000313" key="3">
    <source>
        <dbReference type="EMBL" id="KAL2043610.1"/>
    </source>
</evidence>
<gene>
    <name evidence="3" type="ORF">N7G274_003917</name>
</gene>